<evidence type="ECO:0000259" key="3">
    <source>
        <dbReference type="Pfam" id="PF05043"/>
    </source>
</evidence>
<sequence length="513" mass="60167">MKGGSAMDFRGILSTSSKRKLMLIERLYYKREGIPSDQLLVELSCSLPILLNDVKLINEQHEDFFVKKIKGFYRLQIKEKVSIGKIYSDVVNQSPEFQIIEQLLYEECDNLITLAERLFLSVSNTQRYLKKIEKILKQAGLHLCYRPLRIEGKESVVRHFYYCYFIEKQKAVEEVLPDLKSYQFLSIEQFAVEFIERNQLLKKYIFQKRIVYTIYISLWRIMNHHPYPIDEMHNNGLVLPSKQTCTDFGNTVQELFHMELTNEIMQDCLWLLYSNSLVVSEQQQKSALEKNQRYLKMYTIHNELAESFNQLTGKKFSKEQVNYLTTVLLNDCYLYEPNGKYINILSKSRDVFLELASIMYKPAIEKVRAIVQNFVTKHELYQEEDFVKNYMYLLLTSIPETFQLLVEQEKVIHLLLLSDLTPTEEEFLAMHIKDNIYGNFKIDHFELVANGKNGMYAAMLCYDGLITTGSVEGLPENFPLIVLDSYITPHHLVVIQNLVNELSIQKNAEFVIN</sequence>
<gene>
    <name evidence="4" type="ORF">UAU_03654</name>
</gene>
<dbReference type="Proteomes" id="UP000013782">
    <property type="component" value="Unassembled WGS sequence"/>
</dbReference>
<dbReference type="EMBL" id="AJAQ01000035">
    <property type="protein sequence ID" value="EOH91115.1"/>
    <property type="molecule type" value="Genomic_DNA"/>
</dbReference>
<accession>R2S6G9</accession>
<comment type="caution">
    <text evidence="4">The sequence shown here is derived from an EMBL/GenBank/DDBJ whole genome shotgun (WGS) entry which is preliminary data.</text>
</comment>
<evidence type="ECO:0000313" key="5">
    <source>
        <dbReference type="Proteomes" id="UP000013782"/>
    </source>
</evidence>
<evidence type="ECO:0000313" key="4">
    <source>
        <dbReference type="EMBL" id="EOH91115.1"/>
    </source>
</evidence>
<dbReference type="PATRIC" id="fig|1158607.3.peg.3651"/>
<dbReference type="eggNOG" id="COG3711">
    <property type="taxonomic scope" value="Bacteria"/>
</dbReference>
<evidence type="ECO:0000256" key="1">
    <source>
        <dbReference type="ARBA" id="ARBA00023015"/>
    </source>
</evidence>
<dbReference type="InterPro" id="IPR050661">
    <property type="entry name" value="BglG_antiterminators"/>
</dbReference>
<protein>
    <recommendedName>
        <fullName evidence="3">Mga helix-turn-helix domain-containing protein</fullName>
    </recommendedName>
</protein>
<organism evidence="4 5">
    <name type="scientific">Enterococcus pallens ATCC BAA-351</name>
    <dbReference type="NCBI Taxonomy" id="1158607"/>
    <lineage>
        <taxon>Bacteria</taxon>
        <taxon>Bacillati</taxon>
        <taxon>Bacillota</taxon>
        <taxon>Bacilli</taxon>
        <taxon>Lactobacillales</taxon>
        <taxon>Enterococcaceae</taxon>
        <taxon>Enterococcus</taxon>
    </lineage>
</organism>
<feature type="domain" description="Mga helix-turn-helix" evidence="3">
    <location>
        <begin position="81"/>
        <end position="165"/>
    </location>
</feature>
<reference evidence="4 5" key="1">
    <citation type="submission" date="2013-02" db="EMBL/GenBank/DDBJ databases">
        <title>The Genome Sequence of Enterococcus pallens BAA-351.</title>
        <authorList>
            <consortium name="The Broad Institute Genome Sequencing Platform"/>
            <consortium name="The Broad Institute Genome Sequencing Center for Infectious Disease"/>
            <person name="Earl A.M."/>
            <person name="Gilmore M.S."/>
            <person name="Lebreton F."/>
            <person name="Walker B."/>
            <person name="Young S.K."/>
            <person name="Zeng Q."/>
            <person name="Gargeya S."/>
            <person name="Fitzgerald M."/>
            <person name="Haas B."/>
            <person name="Abouelleil A."/>
            <person name="Alvarado L."/>
            <person name="Arachchi H.M."/>
            <person name="Berlin A.M."/>
            <person name="Chapman S.B."/>
            <person name="Dewar J."/>
            <person name="Goldberg J."/>
            <person name="Griggs A."/>
            <person name="Gujja S."/>
            <person name="Hansen M."/>
            <person name="Howarth C."/>
            <person name="Imamovic A."/>
            <person name="Larimer J."/>
            <person name="McCowan C."/>
            <person name="Murphy C."/>
            <person name="Neiman D."/>
            <person name="Pearson M."/>
            <person name="Priest M."/>
            <person name="Roberts A."/>
            <person name="Saif S."/>
            <person name="Shea T."/>
            <person name="Sisk P."/>
            <person name="Sykes S."/>
            <person name="Wortman J."/>
            <person name="Nusbaum C."/>
            <person name="Birren B."/>
        </authorList>
    </citation>
    <scope>NUCLEOTIDE SEQUENCE [LARGE SCALE GENOMIC DNA]</scope>
    <source>
        <strain evidence="4 5">ATCC BAA-351</strain>
    </source>
</reference>
<dbReference type="HOGENOM" id="CLU_040900_0_0_9"/>
<dbReference type="PANTHER" id="PTHR30185">
    <property type="entry name" value="CRYPTIC BETA-GLUCOSIDE BGL OPERON ANTITERMINATOR"/>
    <property type="match status" value="1"/>
</dbReference>
<proteinExistence type="predicted"/>
<keyword evidence="5" id="KW-1185">Reference proteome</keyword>
<dbReference type="STRING" id="160454.RV10_GL001068"/>
<dbReference type="PANTHER" id="PTHR30185:SF18">
    <property type="entry name" value="TRANSCRIPTIONAL REGULATOR MTLR"/>
    <property type="match status" value="1"/>
</dbReference>
<dbReference type="Pfam" id="PF05043">
    <property type="entry name" value="Mga"/>
    <property type="match status" value="1"/>
</dbReference>
<dbReference type="AlphaFoldDB" id="R2S6G9"/>
<name>R2S6G9_9ENTE</name>
<evidence type="ECO:0000256" key="2">
    <source>
        <dbReference type="ARBA" id="ARBA00023163"/>
    </source>
</evidence>
<dbReference type="InterPro" id="IPR007737">
    <property type="entry name" value="Mga_HTH"/>
</dbReference>
<keyword evidence="1" id="KW-0805">Transcription regulation</keyword>
<keyword evidence="2" id="KW-0804">Transcription</keyword>